<dbReference type="InterPro" id="IPR027417">
    <property type="entry name" value="P-loop_NTPase"/>
</dbReference>
<sequence length="260" mass="27746">MNFPPSQVILPGQLLLVTDELSSSADFLLHQIVCERLRSAKSGSGSGVTILTMSGPEAGSRWKAIATKSGLTSGVVSSFLHFVDVCSDSDTPGGIAAVGSASLKGCYDRLSSRLSQASQAAELIILDDISTLEWIGYDIADVQKFTRALVALCRKAQAPLIIRHHVLCTSTREPIFTEDESSDDLFNLLAQLASFHVEIKSLASGRSGSVSGEIALYHGPSLHNVEKSAVKAISRTSALQYRLTDYSAVYFHRGTASGVL</sequence>
<dbReference type="PANTHER" id="PTHR16184">
    <property type="entry name" value="ELONGATOR COMPLEX PROTEIN 6"/>
    <property type="match status" value="1"/>
</dbReference>
<proteinExistence type="inferred from homology"/>
<dbReference type="UniPathway" id="UPA00988"/>
<dbReference type="Gene3D" id="3.40.50.300">
    <property type="entry name" value="P-loop containing nucleotide triphosphate hydrolases"/>
    <property type="match status" value="1"/>
</dbReference>
<dbReference type="STRING" id="1884261.A0A5C3QLU8"/>
<organism evidence="3 4">
    <name type="scientific">Pterulicium gracile</name>
    <dbReference type="NCBI Taxonomy" id="1884261"/>
    <lineage>
        <taxon>Eukaryota</taxon>
        <taxon>Fungi</taxon>
        <taxon>Dikarya</taxon>
        <taxon>Basidiomycota</taxon>
        <taxon>Agaricomycotina</taxon>
        <taxon>Agaricomycetes</taxon>
        <taxon>Agaricomycetidae</taxon>
        <taxon>Agaricales</taxon>
        <taxon>Pleurotineae</taxon>
        <taxon>Pterulaceae</taxon>
        <taxon>Pterulicium</taxon>
    </lineage>
</organism>
<dbReference type="EMBL" id="ML178821">
    <property type="protein sequence ID" value="TFL02985.1"/>
    <property type="molecule type" value="Genomic_DNA"/>
</dbReference>
<comment type="pathway">
    <text evidence="1">tRNA modification; 5-methoxycarbonylmethyl-2-thiouridine-tRNA biosynthesis.</text>
</comment>
<evidence type="ECO:0000256" key="1">
    <source>
        <dbReference type="ARBA" id="ARBA00005043"/>
    </source>
</evidence>
<accession>A0A5C3QLU8</accession>
<evidence type="ECO:0000313" key="3">
    <source>
        <dbReference type="EMBL" id="TFL02985.1"/>
    </source>
</evidence>
<dbReference type="GO" id="GO:0033588">
    <property type="term" value="C:elongator holoenzyme complex"/>
    <property type="evidence" value="ECO:0007669"/>
    <property type="project" value="InterPro"/>
</dbReference>
<dbReference type="Pfam" id="PF09807">
    <property type="entry name" value="ELP6"/>
    <property type="match status" value="1"/>
</dbReference>
<evidence type="ECO:0008006" key="5">
    <source>
        <dbReference type="Google" id="ProtNLM"/>
    </source>
</evidence>
<evidence type="ECO:0000256" key="2">
    <source>
        <dbReference type="ARBA" id="ARBA00008837"/>
    </source>
</evidence>
<dbReference type="PANTHER" id="PTHR16184:SF6">
    <property type="entry name" value="ELONGATOR COMPLEX PROTEIN 6"/>
    <property type="match status" value="1"/>
</dbReference>
<dbReference type="OrthoDB" id="9995306at2759"/>
<dbReference type="InterPro" id="IPR018627">
    <property type="entry name" value="ELP6"/>
</dbReference>
<dbReference type="AlphaFoldDB" id="A0A5C3QLU8"/>
<comment type="similarity">
    <text evidence="2">Belongs to the ELP6 family.</text>
</comment>
<reference evidence="3 4" key="1">
    <citation type="journal article" date="2019" name="Nat. Ecol. Evol.">
        <title>Megaphylogeny resolves global patterns of mushroom evolution.</title>
        <authorList>
            <person name="Varga T."/>
            <person name="Krizsan K."/>
            <person name="Foldi C."/>
            <person name="Dima B."/>
            <person name="Sanchez-Garcia M."/>
            <person name="Sanchez-Ramirez S."/>
            <person name="Szollosi G.J."/>
            <person name="Szarkandi J.G."/>
            <person name="Papp V."/>
            <person name="Albert L."/>
            <person name="Andreopoulos W."/>
            <person name="Angelini C."/>
            <person name="Antonin V."/>
            <person name="Barry K.W."/>
            <person name="Bougher N.L."/>
            <person name="Buchanan P."/>
            <person name="Buyck B."/>
            <person name="Bense V."/>
            <person name="Catcheside P."/>
            <person name="Chovatia M."/>
            <person name="Cooper J."/>
            <person name="Damon W."/>
            <person name="Desjardin D."/>
            <person name="Finy P."/>
            <person name="Geml J."/>
            <person name="Haridas S."/>
            <person name="Hughes K."/>
            <person name="Justo A."/>
            <person name="Karasinski D."/>
            <person name="Kautmanova I."/>
            <person name="Kiss B."/>
            <person name="Kocsube S."/>
            <person name="Kotiranta H."/>
            <person name="LaButti K.M."/>
            <person name="Lechner B.E."/>
            <person name="Liimatainen K."/>
            <person name="Lipzen A."/>
            <person name="Lukacs Z."/>
            <person name="Mihaltcheva S."/>
            <person name="Morgado L.N."/>
            <person name="Niskanen T."/>
            <person name="Noordeloos M.E."/>
            <person name="Ohm R.A."/>
            <person name="Ortiz-Santana B."/>
            <person name="Ovrebo C."/>
            <person name="Racz N."/>
            <person name="Riley R."/>
            <person name="Savchenko A."/>
            <person name="Shiryaev A."/>
            <person name="Soop K."/>
            <person name="Spirin V."/>
            <person name="Szebenyi C."/>
            <person name="Tomsovsky M."/>
            <person name="Tulloss R.E."/>
            <person name="Uehling J."/>
            <person name="Grigoriev I.V."/>
            <person name="Vagvolgyi C."/>
            <person name="Papp T."/>
            <person name="Martin F.M."/>
            <person name="Miettinen O."/>
            <person name="Hibbett D.S."/>
            <person name="Nagy L.G."/>
        </authorList>
    </citation>
    <scope>NUCLEOTIDE SEQUENCE [LARGE SCALE GENOMIC DNA]</scope>
    <source>
        <strain evidence="3 4">CBS 309.79</strain>
    </source>
</reference>
<name>A0A5C3QLU8_9AGAR</name>
<dbReference type="GO" id="GO:0002098">
    <property type="term" value="P:tRNA wobble uridine modification"/>
    <property type="evidence" value="ECO:0007669"/>
    <property type="project" value="InterPro"/>
</dbReference>
<gene>
    <name evidence="3" type="ORF">BDV98DRAFT_527445</name>
</gene>
<evidence type="ECO:0000313" key="4">
    <source>
        <dbReference type="Proteomes" id="UP000305067"/>
    </source>
</evidence>
<dbReference type="Proteomes" id="UP000305067">
    <property type="component" value="Unassembled WGS sequence"/>
</dbReference>
<protein>
    <recommendedName>
        <fullName evidence="5">Elongator complex protein 6</fullName>
    </recommendedName>
</protein>
<keyword evidence="4" id="KW-1185">Reference proteome</keyword>